<dbReference type="SUPFAM" id="SSF51126">
    <property type="entry name" value="Pectin lyase-like"/>
    <property type="match status" value="1"/>
</dbReference>
<evidence type="ECO:0000259" key="3">
    <source>
        <dbReference type="PROSITE" id="PS51127"/>
    </source>
</evidence>
<feature type="compositionally biased region" description="Low complexity" evidence="1">
    <location>
        <begin position="524"/>
        <end position="535"/>
    </location>
</feature>
<proteinExistence type="predicted"/>
<dbReference type="SUPFAM" id="SSF49373">
    <property type="entry name" value="Invasin/intimin cell-adhesion fragments"/>
    <property type="match status" value="1"/>
</dbReference>
<dbReference type="EMBL" id="CP060820">
    <property type="protein sequence ID" value="QNP40690.1"/>
    <property type="molecule type" value="Genomic_DNA"/>
</dbReference>
<dbReference type="Proteomes" id="UP000516018">
    <property type="component" value="Chromosome"/>
</dbReference>
<keyword evidence="5" id="KW-1185">Reference proteome</keyword>
<dbReference type="InterPro" id="IPR012334">
    <property type="entry name" value="Pectin_lyas_fold"/>
</dbReference>
<evidence type="ECO:0000313" key="5">
    <source>
        <dbReference type="Proteomes" id="UP000516018"/>
    </source>
</evidence>
<gene>
    <name evidence="4" type="ORF">H8B22_14725</name>
</gene>
<sequence length="738" mass="75268">MPVSLTQSRNLSRLFVSLTLGLAAIGSAQAATYYVRTDGGDAAQCNGRADAAYPGSGTAQNCAWKNPNIALPNSGSARIAGGDTLLIGSGAYQIGSGGYMQAIPSGTSSAKTRILGNGSTAPKLIGIGGIHRVLNLDGSSNVEIGNLEVTDNSDCVYNHSQAAAACTSAMPWARVGLYARASSNVWLHDVNIHGMAKNGANAGGLTNWTMERVKFNKNGAAGWDGNIGTGGSNSGAMVMRDIEIAWNGCGEKVATGEPWACWAQQTGGYGDGFGTVDTAGDWLIEDAFIHHNTSDGLDLRYMDGADTTKVTLRRIYSVANAGNQVKIKGNSTIENSVLVGQCTYFRGKYYMTEGDLCRAYGSSLLLILTGGDTATVRHNTIAGEGDAQIAYGEGTSTDKVFVQNNLVVGFPYYANTGTQTSMAAGGAPAVKSFSGNMGWNVRSCASGTTCTQNPTLKNMTLASFDAEPLSGSPVVDKAPMISAVTTDFVMGKRPTGAANDIGAYEFGAGSTTTPPTTPPPTTPTPTCTRAAPTLTVSGPTSTVAAGTTSTYSISLKNNDSAECSSTTFALARTVPSGWTGTLSAANVALAPGASTSASLAVTSSTTAAGSYGIGVGASSAEGSVHTASASTTYSAAAAPATLSETLSTSKSSYKAGETVYMTARVAKNGAVLSGASVTFTVTRPNRSQLVLTGTTDGNGDARVSFKSTRNAIGTYQLGAVATSGSLTTQATATFSVYK</sequence>
<keyword evidence="2" id="KW-0732">Signal</keyword>
<dbReference type="InterPro" id="IPR008964">
    <property type="entry name" value="Invasin/intimin_cell_adhesion"/>
</dbReference>
<feature type="region of interest" description="Disordered" evidence="1">
    <location>
        <begin position="504"/>
        <end position="543"/>
    </location>
</feature>
<feature type="chain" id="PRO_5028889762" description="Big-1 domain-containing protein" evidence="2">
    <location>
        <begin position="31"/>
        <end position="738"/>
    </location>
</feature>
<dbReference type="PROSITE" id="PS51127">
    <property type="entry name" value="BIG1"/>
    <property type="match status" value="1"/>
</dbReference>
<evidence type="ECO:0000256" key="1">
    <source>
        <dbReference type="SAM" id="MobiDB-lite"/>
    </source>
</evidence>
<accession>A0A7H0FXC4</accession>
<dbReference type="Gene3D" id="2.160.20.10">
    <property type="entry name" value="Single-stranded right-handed beta-helix, Pectin lyase-like"/>
    <property type="match status" value="1"/>
</dbReference>
<evidence type="ECO:0000256" key="2">
    <source>
        <dbReference type="SAM" id="SignalP"/>
    </source>
</evidence>
<organism evidence="4 5">
    <name type="scientific">Agrilutibacter terrestris</name>
    <dbReference type="NCBI Taxonomy" id="2865112"/>
    <lineage>
        <taxon>Bacteria</taxon>
        <taxon>Pseudomonadati</taxon>
        <taxon>Pseudomonadota</taxon>
        <taxon>Gammaproteobacteria</taxon>
        <taxon>Lysobacterales</taxon>
        <taxon>Lysobacteraceae</taxon>
        <taxon>Agrilutibacter</taxon>
    </lineage>
</organism>
<dbReference type="InterPro" id="IPR059226">
    <property type="entry name" value="Choice_anch_Q_dom"/>
</dbReference>
<name>A0A7H0FXC4_9GAMM</name>
<evidence type="ECO:0000313" key="4">
    <source>
        <dbReference type="EMBL" id="QNP40690.1"/>
    </source>
</evidence>
<dbReference type="InterPro" id="IPR011050">
    <property type="entry name" value="Pectin_lyase_fold/virulence"/>
</dbReference>
<dbReference type="NCBIfam" id="NF041518">
    <property type="entry name" value="choice_anch_Q"/>
    <property type="match status" value="1"/>
</dbReference>
<dbReference type="RefSeq" id="WP_187712130.1">
    <property type="nucleotide sequence ID" value="NZ_CP060820.1"/>
</dbReference>
<feature type="signal peptide" evidence="2">
    <location>
        <begin position="1"/>
        <end position="30"/>
    </location>
</feature>
<feature type="domain" description="Big-1" evidence="3">
    <location>
        <begin position="643"/>
        <end position="735"/>
    </location>
</feature>
<dbReference type="InterPro" id="IPR003344">
    <property type="entry name" value="Big_1_dom"/>
</dbReference>
<protein>
    <recommendedName>
        <fullName evidence="3">Big-1 domain-containing protein</fullName>
    </recommendedName>
</protein>
<reference evidence="4 5" key="1">
    <citation type="submission" date="2020-08" db="EMBL/GenBank/DDBJ databases">
        <title>Lysobacter sp. II4 sp. nov., isolated from soil.</title>
        <authorList>
            <person name="Woo C.Y."/>
            <person name="Kim J."/>
        </authorList>
    </citation>
    <scope>NUCLEOTIDE SEQUENCE [LARGE SCALE GENOMIC DNA]</scope>
    <source>
        <strain evidence="4 5">II4</strain>
    </source>
</reference>
<dbReference type="AlphaFoldDB" id="A0A7H0FXC4"/>
<dbReference type="KEGG" id="lsx:H8B22_14725"/>